<organism evidence="2 3">
    <name type="scientific">Paenibacillus cellulosilyticus</name>
    <dbReference type="NCBI Taxonomy" id="375489"/>
    <lineage>
        <taxon>Bacteria</taxon>
        <taxon>Bacillati</taxon>
        <taxon>Bacillota</taxon>
        <taxon>Bacilli</taxon>
        <taxon>Bacillales</taxon>
        <taxon>Paenibacillaceae</taxon>
        <taxon>Paenibacillus</taxon>
    </lineage>
</organism>
<name>A0A2V2YLW2_9BACL</name>
<dbReference type="Proteomes" id="UP000246635">
    <property type="component" value="Unassembled WGS sequence"/>
</dbReference>
<keyword evidence="3" id="KW-1185">Reference proteome</keyword>
<dbReference type="InterPro" id="IPR000182">
    <property type="entry name" value="GNAT_dom"/>
</dbReference>
<keyword evidence="2" id="KW-0808">Transferase</keyword>
<sequence>MRYEAITSGCSEEIAAIRGDTIVSRGRVHKVRQLSGYLARKDEHVQGLILYDICNNECEIVALNSYSENVGIGTELIELVKNKAITEHLSRLWLITTNDNIKAIRFYQKRGFDMKAIHLNAVDEARLHKPTIPLYNAEGIPIKHEIEFEIKLAVD</sequence>
<dbReference type="SUPFAM" id="SSF55729">
    <property type="entry name" value="Acyl-CoA N-acyltransferases (Nat)"/>
    <property type="match status" value="1"/>
</dbReference>
<protein>
    <submittedName>
        <fullName evidence="2">Acetyltransferase (GNAT) family protein</fullName>
    </submittedName>
</protein>
<evidence type="ECO:0000313" key="3">
    <source>
        <dbReference type="Proteomes" id="UP000246635"/>
    </source>
</evidence>
<dbReference type="PROSITE" id="PS51186">
    <property type="entry name" value="GNAT"/>
    <property type="match status" value="1"/>
</dbReference>
<dbReference type="AlphaFoldDB" id="A0A2V2YLW2"/>
<dbReference type="RefSeq" id="WP_110046721.1">
    <property type="nucleotide sequence ID" value="NZ_CP054612.1"/>
</dbReference>
<reference evidence="2 3" key="1">
    <citation type="submission" date="2018-05" db="EMBL/GenBank/DDBJ databases">
        <title>Genomic Encyclopedia of Type Strains, Phase III (KMG-III): the genomes of soil and plant-associated and newly described type strains.</title>
        <authorList>
            <person name="Whitman W."/>
        </authorList>
    </citation>
    <scope>NUCLEOTIDE SEQUENCE [LARGE SCALE GENOMIC DNA]</scope>
    <source>
        <strain evidence="2 3">CECT 5696</strain>
    </source>
</reference>
<dbReference type="GO" id="GO:0016747">
    <property type="term" value="F:acyltransferase activity, transferring groups other than amino-acyl groups"/>
    <property type="evidence" value="ECO:0007669"/>
    <property type="project" value="InterPro"/>
</dbReference>
<gene>
    <name evidence="2" type="ORF">DFQ01_13059</name>
</gene>
<dbReference type="Pfam" id="PF00583">
    <property type="entry name" value="Acetyltransf_1"/>
    <property type="match status" value="1"/>
</dbReference>
<evidence type="ECO:0000313" key="2">
    <source>
        <dbReference type="EMBL" id="PWV94494.1"/>
    </source>
</evidence>
<accession>A0A2V2YLW2</accession>
<proteinExistence type="predicted"/>
<comment type="caution">
    <text evidence="2">The sequence shown here is derived from an EMBL/GenBank/DDBJ whole genome shotgun (WGS) entry which is preliminary data.</text>
</comment>
<dbReference type="Gene3D" id="3.40.630.30">
    <property type="match status" value="1"/>
</dbReference>
<dbReference type="InterPro" id="IPR016181">
    <property type="entry name" value="Acyl_CoA_acyltransferase"/>
</dbReference>
<evidence type="ECO:0000259" key="1">
    <source>
        <dbReference type="PROSITE" id="PS51186"/>
    </source>
</evidence>
<feature type="domain" description="N-acetyltransferase" evidence="1">
    <location>
        <begin position="1"/>
        <end position="133"/>
    </location>
</feature>
<dbReference type="OrthoDB" id="7365228at2"/>
<dbReference type="EMBL" id="QGTQ01000030">
    <property type="protein sequence ID" value="PWV94494.1"/>
    <property type="molecule type" value="Genomic_DNA"/>
</dbReference>